<evidence type="ECO:0000256" key="13">
    <source>
        <dbReference type="ARBA" id="ARBA00023235"/>
    </source>
</evidence>
<keyword evidence="11" id="KW-0238">DNA-binding</keyword>
<dbReference type="GO" id="GO:0006281">
    <property type="term" value="P:DNA repair"/>
    <property type="evidence" value="ECO:0007669"/>
    <property type="project" value="UniProtKB-KW"/>
</dbReference>
<dbReference type="SMART" id="SM00487">
    <property type="entry name" value="DEXDc"/>
    <property type="match status" value="1"/>
</dbReference>
<dbReference type="InterPro" id="IPR013020">
    <property type="entry name" value="Rad3/Chl1-like"/>
</dbReference>
<dbReference type="NCBIfam" id="TIGR00604">
    <property type="entry name" value="rad3"/>
    <property type="match status" value="1"/>
</dbReference>
<name>A0AAD1Y484_EUPCR</name>
<dbReference type="GO" id="GO:0005634">
    <property type="term" value="C:nucleus"/>
    <property type="evidence" value="ECO:0007669"/>
    <property type="project" value="UniProtKB-SubCell"/>
</dbReference>
<evidence type="ECO:0000256" key="8">
    <source>
        <dbReference type="ARBA" id="ARBA00022840"/>
    </source>
</evidence>
<dbReference type="Pfam" id="PF13307">
    <property type="entry name" value="Helicase_C_2"/>
    <property type="match status" value="1"/>
</dbReference>
<evidence type="ECO:0000256" key="4">
    <source>
        <dbReference type="ARBA" id="ARBA00022741"/>
    </source>
</evidence>
<evidence type="ECO:0000256" key="7">
    <source>
        <dbReference type="ARBA" id="ARBA00022806"/>
    </source>
</evidence>
<dbReference type="Gene3D" id="3.40.50.300">
    <property type="entry name" value="P-loop containing nucleotide triphosphate hydrolases"/>
    <property type="match status" value="2"/>
</dbReference>
<dbReference type="AlphaFoldDB" id="A0AAD1Y484"/>
<dbReference type="PROSITE" id="PS00690">
    <property type="entry name" value="DEAH_ATP_HELICASE"/>
    <property type="match status" value="1"/>
</dbReference>
<dbReference type="SUPFAM" id="SSF52540">
    <property type="entry name" value="P-loop containing nucleoside triphosphate hydrolases"/>
    <property type="match status" value="2"/>
</dbReference>
<evidence type="ECO:0000256" key="9">
    <source>
        <dbReference type="ARBA" id="ARBA00023004"/>
    </source>
</evidence>
<dbReference type="InterPro" id="IPR014001">
    <property type="entry name" value="Helicase_ATP-bd"/>
</dbReference>
<gene>
    <name evidence="16" type="ORF">ECRASSUSDP1_LOCUS26025</name>
</gene>
<keyword evidence="10" id="KW-0411">Iron-sulfur</keyword>
<evidence type="ECO:0000259" key="15">
    <source>
        <dbReference type="PROSITE" id="PS51193"/>
    </source>
</evidence>
<evidence type="ECO:0000256" key="12">
    <source>
        <dbReference type="ARBA" id="ARBA00023204"/>
    </source>
</evidence>
<evidence type="ECO:0000256" key="3">
    <source>
        <dbReference type="ARBA" id="ARBA00022723"/>
    </source>
</evidence>
<keyword evidence="5" id="KW-0227">DNA damage</keyword>
<keyword evidence="2" id="KW-0004">4Fe-4S</keyword>
<feature type="domain" description="Helicase ATP-binding" evidence="15">
    <location>
        <begin position="6"/>
        <end position="291"/>
    </location>
</feature>
<dbReference type="InterPro" id="IPR006554">
    <property type="entry name" value="Helicase-like_DEXD_c2"/>
</dbReference>
<keyword evidence="3" id="KW-0479">Metal-binding</keyword>
<keyword evidence="14" id="KW-0539">Nucleus</keyword>
<evidence type="ECO:0000256" key="6">
    <source>
        <dbReference type="ARBA" id="ARBA00022801"/>
    </source>
</evidence>
<dbReference type="InterPro" id="IPR010614">
    <property type="entry name" value="RAD3-like_helicase_DEAD"/>
</dbReference>
<proteinExistence type="predicted"/>
<dbReference type="SMART" id="SM00488">
    <property type="entry name" value="DEXDc2"/>
    <property type="match status" value="1"/>
</dbReference>
<dbReference type="Pfam" id="PF06733">
    <property type="entry name" value="DEAD_2"/>
    <property type="match status" value="1"/>
</dbReference>
<dbReference type="GO" id="GO:0016818">
    <property type="term" value="F:hydrolase activity, acting on acid anhydrides, in phosphorus-containing anhydrides"/>
    <property type="evidence" value="ECO:0007669"/>
    <property type="project" value="InterPro"/>
</dbReference>
<evidence type="ECO:0000256" key="5">
    <source>
        <dbReference type="ARBA" id="ARBA00022763"/>
    </source>
</evidence>
<dbReference type="GO" id="GO:0003677">
    <property type="term" value="F:DNA binding"/>
    <property type="evidence" value="ECO:0007669"/>
    <property type="project" value="UniProtKB-KW"/>
</dbReference>
<protein>
    <recommendedName>
        <fullName evidence="15">Helicase ATP-binding domain-containing protein</fullName>
    </recommendedName>
</protein>
<accession>A0AAD1Y484</accession>
<evidence type="ECO:0000256" key="11">
    <source>
        <dbReference type="ARBA" id="ARBA00023125"/>
    </source>
</evidence>
<dbReference type="PANTHER" id="PTHR11472">
    <property type="entry name" value="DNA REPAIR DEAD HELICASE RAD3/XP-D SUBFAMILY MEMBER"/>
    <property type="match status" value="1"/>
</dbReference>
<dbReference type="GO" id="GO:0046872">
    <property type="term" value="F:metal ion binding"/>
    <property type="evidence" value="ECO:0007669"/>
    <property type="project" value="UniProtKB-KW"/>
</dbReference>
<dbReference type="GO" id="GO:0003678">
    <property type="term" value="F:DNA helicase activity"/>
    <property type="evidence" value="ECO:0007669"/>
    <property type="project" value="InterPro"/>
</dbReference>
<evidence type="ECO:0000256" key="1">
    <source>
        <dbReference type="ARBA" id="ARBA00004123"/>
    </source>
</evidence>
<dbReference type="InterPro" id="IPR027417">
    <property type="entry name" value="P-loop_NTPase"/>
</dbReference>
<evidence type="ECO:0000313" key="16">
    <source>
        <dbReference type="EMBL" id="CAI2384495.1"/>
    </source>
</evidence>
<dbReference type="EMBL" id="CAMPGE010026830">
    <property type="protein sequence ID" value="CAI2384495.1"/>
    <property type="molecule type" value="Genomic_DNA"/>
</dbReference>
<evidence type="ECO:0000256" key="10">
    <source>
        <dbReference type="ARBA" id="ARBA00023014"/>
    </source>
</evidence>
<dbReference type="GO" id="GO:0051539">
    <property type="term" value="F:4 iron, 4 sulfur cluster binding"/>
    <property type="evidence" value="ECO:0007669"/>
    <property type="project" value="UniProtKB-KW"/>
</dbReference>
<keyword evidence="8" id="KW-0067">ATP-binding</keyword>
<dbReference type="InterPro" id="IPR006555">
    <property type="entry name" value="ATP-dep_Helicase_C"/>
</dbReference>
<dbReference type="InterPro" id="IPR014013">
    <property type="entry name" value="Helic_SF1/SF2_ATP-bd_DinG/Rad3"/>
</dbReference>
<sequence length="850" mass="98492">MKIKIGEVDVEFPYEPYNIQKKYMEKLIEAIITKKNAMLESPTGTGKTLSSICAAMAWLKKEKENRKVPEDEEHFFYGHRPGDVVNMDKPRVYFCSRTHTQLSQVIKEVKNTSYNPSVAILASRTNIFRRLYCSSLKEITIKERRLERVSCKYKDNIEVFLKDNRRNKSVIRDIEELNELGSSQSICPYFYQRNQARNADLVLMPYNYLIDGSARASSNLSFEGSVIIIDEAHNIDSICENSASQEFTEETLDQMLSQIRSADKKINTLEAERPKKVSSIHSSTSQDRQDVIGLVQGLKNFIKSSWENKCWSMFKRVNDCTMIAQVGNIIEFLNTALQKHNSSTIKFEEEKDISGTKCIDEEPSLSTISRKNFYEWLNIIRGVTSDLHIHMYNKVELTNLFQIFDMTLSLLNNMQSSSTKAQKEKSKLFTSQFQLIATKEESKYDDIVWKTSVKLTFQCLSPEYVFTKLKSLRPRSIILTSGTLSPLDSLESELGLEFPVRLENKHVIYPDQIFLSTLSQGTAGNPFRFTYYTKDLHEMNEDLGLTIIEILYKSKNGSLIFFKSYEMMQAMLDLWTNKMQLFKPEGALRYHFKTTKLSLTDNEKHIIFIEPQKASEFGKIKAQFETKISKGENTTLMGVCKGKVSEGMDFSDTAARLVIVIGIPNAVWTDPKVQCKKRYLEEKRNFAVNISKDSSDNYLNGAQWYDQQAQRAVNQAIGRVIRHRKDYGAIILIDNRYSLYREHRSNWMSSLQKDYDSLETLLFEMNAFYKRMDKSDPKSSDYDEEEVKFRDIMYKSHSELREKIKNTTKTLSTCHATLKSFQKRPKVKSISIEEEFAKIETFYQEQKDST</sequence>
<dbReference type="PANTHER" id="PTHR11472:SF34">
    <property type="entry name" value="REGULATOR OF TELOMERE ELONGATION HELICASE 1"/>
    <property type="match status" value="1"/>
</dbReference>
<keyword evidence="7" id="KW-0347">Helicase</keyword>
<comment type="subcellular location">
    <subcellularLocation>
        <location evidence="1">Nucleus</location>
    </subcellularLocation>
</comment>
<dbReference type="SMART" id="SM00491">
    <property type="entry name" value="HELICc2"/>
    <property type="match status" value="1"/>
</dbReference>
<reference evidence="16" key="1">
    <citation type="submission" date="2023-07" db="EMBL/GenBank/DDBJ databases">
        <authorList>
            <consortium name="AG Swart"/>
            <person name="Singh M."/>
            <person name="Singh A."/>
            <person name="Seah K."/>
            <person name="Emmerich C."/>
        </authorList>
    </citation>
    <scope>NUCLEOTIDE SEQUENCE</scope>
    <source>
        <strain evidence="16">DP1</strain>
    </source>
</reference>
<keyword evidence="4" id="KW-0547">Nucleotide-binding</keyword>
<dbReference type="InterPro" id="IPR002464">
    <property type="entry name" value="DNA/RNA_helicase_DEAH_CS"/>
</dbReference>
<evidence type="ECO:0000256" key="14">
    <source>
        <dbReference type="ARBA" id="ARBA00023242"/>
    </source>
</evidence>
<keyword evidence="12" id="KW-0234">DNA repair</keyword>
<evidence type="ECO:0000313" key="17">
    <source>
        <dbReference type="Proteomes" id="UP001295684"/>
    </source>
</evidence>
<dbReference type="GO" id="GO:0005524">
    <property type="term" value="F:ATP binding"/>
    <property type="evidence" value="ECO:0007669"/>
    <property type="project" value="UniProtKB-KW"/>
</dbReference>
<dbReference type="Proteomes" id="UP001295684">
    <property type="component" value="Unassembled WGS sequence"/>
</dbReference>
<organism evidence="16 17">
    <name type="scientific">Euplotes crassus</name>
    <dbReference type="NCBI Taxonomy" id="5936"/>
    <lineage>
        <taxon>Eukaryota</taxon>
        <taxon>Sar</taxon>
        <taxon>Alveolata</taxon>
        <taxon>Ciliophora</taxon>
        <taxon>Intramacronucleata</taxon>
        <taxon>Spirotrichea</taxon>
        <taxon>Hypotrichia</taxon>
        <taxon>Euplotida</taxon>
        <taxon>Euplotidae</taxon>
        <taxon>Moneuplotes</taxon>
    </lineage>
</organism>
<dbReference type="PROSITE" id="PS51193">
    <property type="entry name" value="HELICASE_ATP_BIND_2"/>
    <property type="match status" value="1"/>
</dbReference>
<keyword evidence="9" id="KW-0408">Iron</keyword>
<keyword evidence="6" id="KW-0378">Hydrolase</keyword>
<dbReference type="InterPro" id="IPR045028">
    <property type="entry name" value="DinG/Rad3-like"/>
</dbReference>
<comment type="caution">
    <text evidence="16">The sequence shown here is derived from an EMBL/GenBank/DDBJ whole genome shotgun (WGS) entry which is preliminary data.</text>
</comment>
<evidence type="ECO:0000256" key="2">
    <source>
        <dbReference type="ARBA" id="ARBA00022485"/>
    </source>
</evidence>
<keyword evidence="17" id="KW-1185">Reference proteome</keyword>
<keyword evidence="13" id="KW-0413">Isomerase</keyword>